<dbReference type="FunFam" id="3.30.160.60:FF:000966">
    <property type="entry name" value="ZFP90 zinc finger protein"/>
    <property type="match status" value="1"/>
</dbReference>
<dbReference type="InParanoid" id="A0A6P8Y8K1"/>
<evidence type="ECO:0000256" key="8">
    <source>
        <dbReference type="ARBA" id="ARBA00023015"/>
    </source>
</evidence>
<evidence type="ECO:0000256" key="7">
    <source>
        <dbReference type="ARBA" id="ARBA00022833"/>
    </source>
</evidence>
<dbReference type="GO" id="GO:0000785">
    <property type="term" value="C:chromatin"/>
    <property type="evidence" value="ECO:0007669"/>
    <property type="project" value="UniProtKB-ARBA"/>
</dbReference>
<feature type="domain" description="C2H2-type" evidence="15">
    <location>
        <begin position="321"/>
        <end position="348"/>
    </location>
</feature>
<dbReference type="GO" id="GO:0000978">
    <property type="term" value="F:RNA polymerase II cis-regulatory region sequence-specific DNA binding"/>
    <property type="evidence" value="ECO:0007669"/>
    <property type="project" value="TreeGrafter"/>
</dbReference>
<feature type="compositionally biased region" description="Basic and acidic residues" evidence="14">
    <location>
        <begin position="150"/>
        <end position="163"/>
    </location>
</feature>
<dbReference type="PROSITE" id="PS00028">
    <property type="entry name" value="ZINC_FINGER_C2H2_1"/>
    <property type="match status" value="8"/>
</dbReference>
<dbReference type="PANTHER" id="PTHR14003:SF19">
    <property type="entry name" value="YY2 TRANSCRIPTION FACTOR"/>
    <property type="match status" value="1"/>
</dbReference>
<evidence type="ECO:0000256" key="12">
    <source>
        <dbReference type="PROSITE-ProRule" id="PRU00042"/>
    </source>
</evidence>
<evidence type="ECO:0000256" key="2">
    <source>
        <dbReference type="ARBA" id="ARBA00004123"/>
    </source>
</evidence>
<feature type="region of interest" description="Disordered" evidence="14">
    <location>
        <begin position="514"/>
        <end position="544"/>
    </location>
</feature>
<dbReference type="FunFam" id="3.30.160.60:FF:000508">
    <property type="entry name" value="Myeloid zinc finger 1"/>
    <property type="match status" value="2"/>
</dbReference>
<gene>
    <name evidence="18" type="primary">LOC117642164</name>
</gene>
<feature type="compositionally biased region" description="Polar residues" evidence="14">
    <location>
        <begin position="241"/>
        <end position="251"/>
    </location>
</feature>
<evidence type="ECO:0000256" key="6">
    <source>
        <dbReference type="ARBA" id="ARBA00022771"/>
    </source>
</evidence>
<dbReference type="SUPFAM" id="SSF57716">
    <property type="entry name" value="Glucocorticoid receptor-like (DNA-binding domain)"/>
    <property type="match status" value="1"/>
</dbReference>
<dbReference type="GO" id="GO:0003682">
    <property type="term" value="F:chromatin binding"/>
    <property type="evidence" value="ECO:0007669"/>
    <property type="project" value="UniProtKB-ARBA"/>
</dbReference>
<dbReference type="GO" id="GO:0005667">
    <property type="term" value="C:transcription regulator complex"/>
    <property type="evidence" value="ECO:0007669"/>
    <property type="project" value="TreeGrafter"/>
</dbReference>
<dbReference type="Gene3D" id="3.30.160.60">
    <property type="entry name" value="Classic Zinc Finger"/>
    <property type="match status" value="8"/>
</dbReference>
<sequence>MEPAVVMNTNMRDICRLCLSEEGVGVPIFGGEDDSTEGGTSLSTRIMTCASLEVHAGDGLPPLICLRCQYQVDQAYKFRVQCQRSDATLRRHFNLKPSDHQHSESLLEQQQQLDQQIQPPLISHSQRLRGKRTASVRANPPAEVEMLNVEPEHGSRPAPREMVAEETSSSSHLSPGTEHPVVLVAKEHHVANFLTKRPNWPESQEPEVTPTAGAAVAYQQVNLMKQEATEADADEDRASKNKQFNPSQGSSSREEHLLNELNSLGATALSKPPNNCLASAMYNLKALTGEHPFSCDVCGRSFVQNHSLTRHMRTHTGERPYPCSTCGKAFIQNHSLTRHMRTHTGERPFSCTTCGRGFAEHHKLKSHVKVHTGERPYSCETCGKTFIERHTLLDHMKLHTGERNYSCAICGKSFMERHKLKRHLRSHTGERPYSCGTCGKSFVQSHNLTQHMRIHTGEQPYPCSTCGKMFGERHKLERHLRSHAKNGPYACPQCGKRFVQSHRLARHVRLHTTEAQGNHNQQPGPPIVQPSQLPTSTNSQQPAQDDAIRTHLQHPPEGHSPPPQQPVPIQALLHHPLVLPIPLPVRSHFMKDMT</sequence>
<keyword evidence="10" id="KW-0804">Transcription</keyword>
<comment type="function">
    <text evidence="1">May be involved in transcriptional regulation.</text>
</comment>
<dbReference type="FunFam" id="3.30.160.60:FF:000690">
    <property type="entry name" value="Zinc finger protein 354C"/>
    <property type="match status" value="1"/>
</dbReference>
<dbReference type="FunFam" id="3.30.160.60:FF:000646">
    <property type="entry name" value="Myeloid zinc finger 1"/>
    <property type="match status" value="1"/>
</dbReference>
<dbReference type="FunFam" id="3.30.160.60:FF:000562">
    <property type="entry name" value="Zinc finger protein 786"/>
    <property type="match status" value="1"/>
</dbReference>
<dbReference type="GO" id="GO:0000981">
    <property type="term" value="F:DNA-binding transcription factor activity, RNA polymerase II-specific"/>
    <property type="evidence" value="ECO:0007669"/>
    <property type="project" value="TreeGrafter"/>
</dbReference>
<evidence type="ECO:0000256" key="5">
    <source>
        <dbReference type="ARBA" id="ARBA00022737"/>
    </source>
</evidence>
<keyword evidence="5" id="KW-0677">Repeat</keyword>
<dbReference type="KEGG" id="tpal:117642164"/>
<dbReference type="SUPFAM" id="SSF57667">
    <property type="entry name" value="beta-beta-alpha zinc fingers"/>
    <property type="match status" value="4"/>
</dbReference>
<evidence type="ECO:0000256" key="3">
    <source>
        <dbReference type="ARBA" id="ARBA00006991"/>
    </source>
</evidence>
<dbReference type="SMART" id="SM00868">
    <property type="entry name" value="zf-AD"/>
    <property type="match status" value="1"/>
</dbReference>
<evidence type="ECO:0000256" key="11">
    <source>
        <dbReference type="ARBA" id="ARBA00023242"/>
    </source>
</evidence>
<dbReference type="GO" id="GO:0031519">
    <property type="term" value="C:PcG protein complex"/>
    <property type="evidence" value="ECO:0007669"/>
    <property type="project" value="TreeGrafter"/>
</dbReference>
<feature type="binding site" evidence="13">
    <location>
        <position position="15"/>
    </location>
    <ligand>
        <name>Zn(2+)</name>
        <dbReference type="ChEBI" id="CHEBI:29105"/>
    </ligand>
</feature>
<proteinExistence type="inferred from homology"/>
<feature type="domain" description="C2H2-type" evidence="15">
    <location>
        <begin position="489"/>
        <end position="516"/>
    </location>
</feature>
<dbReference type="InterPro" id="IPR012934">
    <property type="entry name" value="Znf_AD"/>
</dbReference>
<evidence type="ECO:0000259" key="15">
    <source>
        <dbReference type="PROSITE" id="PS50157"/>
    </source>
</evidence>
<dbReference type="PANTHER" id="PTHR14003">
    <property type="entry name" value="TRANSCRIPTIONAL REPRESSOR PROTEIN YY"/>
    <property type="match status" value="1"/>
</dbReference>
<dbReference type="SMART" id="SM00355">
    <property type="entry name" value="ZnF_C2H2"/>
    <property type="match status" value="8"/>
</dbReference>
<evidence type="ECO:0000313" key="18">
    <source>
        <dbReference type="RefSeq" id="XP_034235953.1"/>
    </source>
</evidence>
<feature type="domain" description="C2H2-type" evidence="15">
    <location>
        <begin position="405"/>
        <end position="432"/>
    </location>
</feature>
<accession>A0A6P8Y8K1</accession>
<dbReference type="RefSeq" id="XP_034235953.1">
    <property type="nucleotide sequence ID" value="XM_034380062.1"/>
</dbReference>
<comment type="subcellular location">
    <subcellularLocation>
        <location evidence="2">Nucleus</location>
    </subcellularLocation>
</comment>
<feature type="binding site" evidence="13">
    <location>
        <position position="68"/>
    </location>
    <ligand>
        <name>Zn(2+)</name>
        <dbReference type="ChEBI" id="CHEBI:29105"/>
    </ligand>
</feature>
<evidence type="ECO:0000256" key="14">
    <source>
        <dbReference type="SAM" id="MobiDB-lite"/>
    </source>
</evidence>
<evidence type="ECO:0000256" key="4">
    <source>
        <dbReference type="ARBA" id="ARBA00022723"/>
    </source>
</evidence>
<dbReference type="InterPro" id="IPR036236">
    <property type="entry name" value="Znf_C2H2_sf"/>
</dbReference>
<dbReference type="Gene3D" id="3.40.1800.20">
    <property type="match status" value="1"/>
</dbReference>
<keyword evidence="17" id="KW-1185">Reference proteome</keyword>
<keyword evidence="9" id="KW-0238">DNA-binding</keyword>
<dbReference type="FunCoup" id="A0A6P8Y8K1">
    <property type="interactions" value="390"/>
</dbReference>
<feature type="domain" description="C2H2-type" evidence="15">
    <location>
        <begin position="433"/>
        <end position="460"/>
    </location>
</feature>
<dbReference type="GO" id="GO:0008270">
    <property type="term" value="F:zinc ion binding"/>
    <property type="evidence" value="ECO:0007669"/>
    <property type="project" value="UniProtKB-UniRule"/>
</dbReference>
<evidence type="ECO:0000256" key="9">
    <source>
        <dbReference type="ARBA" id="ARBA00023125"/>
    </source>
</evidence>
<keyword evidence="11" id="KW-0539">Nucleus</keyword>
<feature type="compositionally biased region" description="Polar residues" evidence="14">
    <location>
        <begin position="529"/>
        <end position="543"/>
    </location>
</feature>
<evidence type="ECO:0000256" key="10">
    <source>
        <dbReference type="ARBA" id="ARBA00023163"/>
    </source>
</evidence>
<feature type="domain" description="C2H2-type" evidence="15">
    <location>
        <begin position="377"/>
        <end position="404"/>
    </location>
</feature>
<dbReference type="Pfam" id="PF00096">
    <property type="entry name" value="zf-C2H2"/>
    <property type="match status" value="7"/>
</dbReference>
<evidence type="ECO:0000313" key="17">
    <source>
        <dbReference type="Proteomes" id="UP000515158"/>
    </source>
</evidence>
<dbReference type="FunFam" id="3.30.160.60:FF:002343">
    <property type="entry name" value="Zinc finger protein 33A"/>
    <property type="match status" value="2"/>
</dbReference>
<reference evidence="18" key="1">
    <citation type="submission" date="2025-08" db="UniProtKB">
        <authorList>
            <consortium name="RefSeq"/>
        </authorList>
    </citation>
    <scope>IDENTIFICATION</scope>
    <source>
        <tissue evidence="18">Total insect</tissue>
    </source>
</reference>
<dbReference type="Pfam" id="PF07776">
    <property type="entry name" value="zf-AD"/>
    <property type="match status" value="1"/>
</dbReference>
<keyword evidence="4 13" id="KW-0479">Metal-binding</keyword>
<dbReference type="AlphaFoldDB" id="A0A6P8Y8K1"/>
<dbReference type="GO" id="GO:0040029">
    <property type="term" value="P:epigenetic regulation of gene expression"/>
    <property type="evidence" value="ECO:0007669"/>
    <property type="project" value="UniProtKB-ARBA"/>
</dbReference>
<feature type="binding site" evidence="13">
    <location>
        <position position="18"/>
    </location>
    <ligand>
        <name>Zn(2+)</name>
        <dbReference type="ChEBI" id="CHEBI:29105"/>
    </ligand>
</feature>
<keyword evidence="6 12" id="KW-0863">Zinc-finger</keyword>
<evidence type="ECO:0000259" key="16">
    <source>
        <dbReference type="PROSITE" id="PS51915"/>
    </source>
</evidence>
<evidence type="ECO:0000256" key="13">
    <source>
        <dbReference type="PROSITE-ProRule" id="PRU01263"/>
    </source>
</evidence>
<dbReference type="GeneID" id="117642164"/>
<protein>
    <submittedName>
        <fullName evidence="18">Zinc finger protein 250-like isoform X1</fullName>
    </submittedName>
</protein>
<dbReference type="GO" id="GO:0042802">
    <property type="term" value="F:identical protein binding"/>
    <property type="evidence" value="ECO:0007669"/>
    <property type="project" value="UniProtKB-ARBA"/>
</dbReference>
<feature type="domain" description="C2H2-type" evidence="15">
    <location>
        <begin position="461"/>
        <end position="488"/>
    </location>
</feature>
<dbReference type="Proteomes" id="UP000515158">
    <property type="component" value="Unplaced"/>
</dbReference>
<organism evidence="18">
    <name type="scientific">Thrips palmi</name>
    <name type="common">Melon thrips</name>
    <dbReference type="NCBI Taxonomy" id="161013"/>
    <lineage>
        <taxon>Eukaryota</taxon>
        <taxon>Metazoa</taxon>
        <taxon>Ecdysozoa</taxon>
        <taxon>Arthropoda</taxon>
        <taxon>Hexapoda</taxon>
        <taxon>Insecta</taxon>
        <taxon>Pterygota</taxon>
        <taxon>Neoptera</taxon>
        <taxon>Paraneoptera</taxon>
        <taxon>Thysanoptera</taxon>
        <taxon>Terebrantia</taxon>
        <taxon>Thripoidea</taxon>
        <taxon>Thripidae</taxon>
        <taxon>Thrips</taxon>
    </lineage>
</organism>
<dbReference type="PROSITE" id="PS51915">
    <property type="entry name" value="ZAD"/>
    <property type="match status" value="1"/>
</dbReference>
<feature type="region of interest" description="Disordered" evidence="14">
    <location>
        <begin position="228"/>
        <end position="255"/>
    </location>
</feature>
<dbReference type="PROSITE" id="PS50157">
    <property type="entry name" value="ZINC_FINGER_C2H2_2"/>
    <property type="match status" value="8"/>
</dbReference>
<keyword evidence="7 13" id="KW-0862">Zinc</keyword>
<name>A0A6P8Y8K1_THRPL</name>
<feature type="domain" description="ZAD" evidence="16">
    <location>
        <begin position="13"/>
        <end position="92"/>
    </location>
</feature>
<feature type="domain" description="C2H2-type" evidence="15">
    <location>
        <begin position="293"/>
        <end position="320"/>
    </location>
</feature>
<comment type="similarity">
    <text evidence="3">Belongs to the krueppel C2H2-type zinc-finger protein family.</text>
</comment>
<feature type="domain" description="C2H2-type" evidence="15">
    <location>
        <begin position="349"/>
        <end position="376"/>
    </location>
</feature>
<dbReference type="OrthoDB" id="427030at2759"/>
<feature type="region of interest" description="Disordered" evidence="14">
    <location>
        <begin position="147"/>
        <end position="177"/>
    </location>
</feature>
<evidence type="ECO:0000256" key="1">
    <source>
        <dbReference type="ARBA" id="ARBA00003767"/>
    </source>
</evidence>
<keyword evidence="8" id="KW-0805">Transcription regulation</keyword>
<dbReference type="InterPro" id="IPR013087">
    <property type="entry name" value="Znf_C2H2_type"/>
</dbReference>
<feature type="binding site" evidence="13">
    <location>
        <position position="65"/>
    </location>
    <ligand>
        <name>Zn(2+)</name>
        <dbReference type="ChEBI" id="CHEBI:29105"/>
    </ligand>
</feature>